<comment type="caution">
    <text evidence="2">The sequence shown here is derived from an EMBL/GenBank/DDBJ whole genome shotgun (WGS) entry which is preliminary data.</text>
</comment>
<evidence type="ECO:0000313" key="2">
    <source>
        <dbReference type="EMBL" id="GIN63692.1"/>
    </source>
</evidence>
<gene>
    <name evidence="2" type="ORF">J27TS8_36850</name>
</gene>
<dbReference type="GO" id="GO:0003677">
    <property type="term" value="F:DNA binding"/>
    <property type="evidence" value="ECO:0007669"/>
    <property type="project" value="InterPro"/>
</dbReference>
<accession>A0A919WL30</accession>
<evidence type="ECO:0000256" key="1">
    <source>
        <dbReference type="SAM" id="MobiDB-lite"/>
    </source>
</evidence>
<sequence>MKVRITGLLDVPEHQLAGLSSNRRLIRPAGQQTIGNKFESKLDSTKTKETSKRDSAGGSVKQWCERHFQAIFPLRGRVRI</sequence>
<name>A0A919WL30_9BACI</name>
<feature type="region of interest" description="Disordered" evidence="1">
    <location>
        <begin position="37"/>
        <end position="59"/>
    </location>
</feature>
<dbReference type="GO" id="GO:0006265">
    <property type="term" value="P:DNA topological change"/>
    <property type="evidence" value="ECO:0007669"/>
    <property type="project" value="InterPro"/>
</dbReference>
<feature type="compositionally biased region" description="Basic and acidic residues" evidence="1">
    <location>
        <begin position="38"/>
        <end position="55"/>
    </location>
</feature>
<protein>
    <submittedName>
        <fullName evidence="2">Uncharacterized protein</fullName>
    </submittedName>
</protein>
<dbReference type="RefSeq" id="WP_150948638.1">
    <property type="nucleotide sequence ID" value="NZ_BORC01000007.1"/>
</dbReference>
<dbReference type="GO" id="GO:0005524">
    <property type="term" value="F:ATP binding"/>
    <property type="evidence" value="ECO:0007669"/>
    <property type="project" value="InterPro"/>
</dbReference>
<dbReference type="EMBL" id="BORC01000007">
    <property type="protein sequence ID" value="GIN63692.1"/>
    <property type="molecule type" value="Genomic_DNA"/>
</dbReference>
<keyword evidence="3" id="KW-1185">Reference proteome</keyword>
<dbReference type="InterPro" id="IPR013759">
    <property type="entry name" value="Topo_IIA_B_C"/>
</dbReference>
<dbReference type="GO" id="GO:0003918">
    <property type="term" value="F:DNA topoisomerase type II (double strand cut, ATP-hydrolyzing) activity"/>
    <property type="evidence" value="ECO:0007669"/>
    <property type="project" value="InterPro"/>
</dbReference>
<proteinExistence type="predicted"/>
<organism evidence="2 3">
    <name type="scientific">Robertmurraya siralis</name>
    <dbReference type="NCBI Taxonomy" id="77777"/>
    <lineage>
        <taxon>Bacteria</taxon>
        <taxon>Bacillati</taxon>
        <taxon>Bacillota</taxon>
        <taxon>Bacilli</taxon>
        <taxon>Bacillales</taxon>
        <taxon>Bacillaceae</taxon>
        <taxon>Robertmurraya</taxon>
    </lineage>
</organism>
<reference evidence="2" key="1">
    <citation type="submission" date="2021-03" db="EMBL/GenBank/DDBJ databases">
        <title>Antimicrobial resistance genes in bacteria isolated from Japanese honey, and their potential for conferring macrolide and lincosamide resistance in the American foulbrood pathogen Paenibacillus larvae.</title>
        <authorList>
            <person name="Okamoto M."/>
            <person name="Kumagai M."/>
            <person name="Kanamori H."/>
            <person name="Takamatsu D."/>
        </authorList>
    </citation>
    <scope>NUCLEOTIDE SEQUENCE</scope>
    <source>
        <strain evidence="2">J27TS8</strain>
    </source>
</reference>
<dbReference type="AlphaFoldDB" id="A0A919WL30"/>
<evidence type="ECO:0000313" key="3">
    <source>
        <dbReference type="Proteomes" id="UP000682111"/>
    </source>
</evidence>
<dbReference type="Gene3D" id="3.40.50.670">
    <property type="match status" value="1"/>
</dbReference>
<dbReference type="Proteomes" id="UP000682111">
    <property type="component" value="Unassembled WGS sequence"/>
</dbReference>